<keyword evidence="3" id="KW-0808">Transferase</keyword>
<dbReference type="GO" id="GO:0005829">
    <property type="term" value="C:cytosol"/>
    <property type="evidence" value="ECO:0007669"/>
    <property type="project" value="TreeGrafter"/>
</dbReference>
<sequence>MPVRQDSTGAAVLRAAAWSSDESGESARCVYQPLEIRKRVSPTQLFSSSTLIGCMTGWTISWEDFLSNMVDFMALSDEIGDSWMWQGDKKILGGAYLMKKVKLQMPRTFDHHEEDCKIEHHEYMHLQDIQETENILVHPQTYTECIWEYHILYSISYASPVLYFNAFFNDGRLLPLEALWNGSGSENQVLKHMRWEALSQQEHPILRRPFYQLHPCKTAEFLSHHKGSRQV</sequence>
<comment type="caution">
    <text evidence="7">The sequence shown here is derived from an EMBL/GenBank/DDBJ whole genome shotgun (WGS) entry which is preliminary data.</text>
</comment>
<evidence type="ECO:0000256" key="3">
    <source>
        <dbReference type="ARBA" id="ARBA00022679"/>
    </source>
</evidence>
<organism evidence="7 8">
    <name type="scientific">Frankliniella fusca</name>
    <dbReference type="NCBI Taxonomy" id="407009"/>
    <lineage>
        <taxon>Eukaryota</taxon>
        <taxon>Metazoa</taxon>
        <taxon>Ecdysozoa</taxon>
        <taxon>Arthropoda</taxon>
        <taxon>Hexapoda</taxon>
        <taxon>Insecta</taxon>
        <taxon>Pterygota</taxon>
        <taxon>Neoptera</taxon>
        <taxon>Paraneoptera</taxon>
        <taxon>Thysanoptera</taxon>
        <taxon>Terebrantia</taxon>
        <taxon>Thripoidea</taxon>
        <taxon>Thripidae</taxon>
        <taxon>Frankliniella</taxon>
    </lineage>
</organism>
<dbReference type="PANTHER" id="PTHR14957">
    <property type="entry name" value="UBIQUITIN-LIKE-CONJUGATING ENZYME ATG10"/>
    <property type="match status" value="1"/>
</dbReference>
<dbReference type="Proteomes" id="UP001219518">
    <property type="component" value="Unassembled WGS sequence"/>
</dbReference>
<reference evidence="7" key="2">
    <citation type="journal article" date="2023" name="BMC Genomics">
        <title>Pest status, molecular evolution, and epigenetic factors derived from the genome assembly of Frankliniella fusca, a thysanopteran phytovirus vector.</title>
        <authorList>
            <person name="Catto M.A."/>
            <person name="Labadie P.E."/>
            <person name="Jacobson A.L."/>
            <person name="Kennedy G.G."/>
            <person name="Srinivasan R."/>
            <person name="Hunt B.G."/>
        </authorList>
    </citation>
    <scope>NUCLEOTIDE SEQUENCE</scope>
    <source>
        <strain evidence="7">PL_HMW_Pooled</strain>
    </source>
</reference>
<dbReference type="InterPro" id="IPR007135">
    <property type="entry name" value="Atg3/Atg10"/>
</dbReference>
<dbReference type="EMBL" id="JAHWGI010000083">
    <property type="protein sequence ID" value="KAK3908973.1"/>
    <property type="molecule type" value="Genomic_DNA"/>
</dbReference>
<gene>
    <name evidence="7" type="ORF">KUF71_019229</name>
</gene>
<keyword evidence="4" id="KW-0833">Ubl conjugation pathway</keyword>
<comment type="similarity">
    <text evidence="1">Belongs to the ATG10 family.</text>
</comment>
<evidence type="ECO:0000313" key="8">
    <source>
        <dbReference type="Proteomes" id="UP001219518"/>
    </source>
</evidence>
<dbReference type="GO" id="GO:0032446">
    <property type="term" value="P:protein modification by small protein conjugation"/>
    <property type="evidence" value="ECO:0007669"/>
    <property type="project" value="TreeGrafter"/>
</dbReference>
<protein>
    <recommendedName>
        <fullName evidence="2">Ubiquitin-like-conjugating enzyme ATG10</fullName>
    </recommendedName>
    <alternativeName>
        <fullName evidence="6">Autophagy-related protein 10</fullName>
    </alternativeName>
</protein>
<dbReference type="GO" id="GO:0000045">
    <property type="term" value="P:autophagosome assembly"/>
    <property type="evidence" value="ECO:0007669"/>
    <property type="project" value="TreeGrafter"/>
</dbReference>
<evidence type="ECO:0000313" key="7">
    <source>
        <dbReference type="EMBL" id="KAK3908973.1"/>
    </source>
</evidence>
<dbReference type="Gene3D" id="3.30.1460.50">
    <property type="match status" value="1"/>
</dbReference>
<name>A0AAE1L762_9NEOP</name>
<accession>A0AAE1L762</accession>
<reference evidence="7" key="1">
    <citation type="submission" date="2021-07" db="EMBL/GenBank/DDBJ databases">
        <authorList>
            <person name="Catto M.A."/>
            <person name="Jacobson A."/>
            <person name="Kennedy G."/>
            <person name="Labadie P."/>
            <person name="Hunt B.G."/>
            <person name="Srinivasan R."/>
        </authorList>
    </citation>
    <scope>NUCLEOTIDE SEQUENCE</scope>
    <source>
        <strain evidence="7">PL_HMW_Pooled</strain>
        <tissue evidence="7">Head</tissue>
    </source>
</reference>
<proteinExistence type="inferred from homology"/>
<dbReference type="PANTHER" id="PTHR14957:SF1">
    <property type="entry name" value="UBIQUITIN-LIKE-CONJUGATING ENZYME ATG10"/>
    <property type="match status" value="1"/>
</dbReference>
<dbReference type="Pfam" id="PF03987">
    <property type="entry name" value="Autophagy_act_C"/>
    <property type="match status" value="1"/>
</dbReference>
<dbReference type="AlphaFoldDB" id="A0AAE1L762"/>
<evidence type="ECO:0000256" key="5">
    <source>
        <dbReference type="ARBA" id="ARBA00023006"/>
    </source>
</evidence>
<evidence type="ECO:0000256" key="1">
    <source>
        <dbReference type="ARBA" id="ARBA00005696"/>
    </source>
</evidence>
<evidence type="ECO:0000256" key="2">
    <source>
        <dbReference type="ARBA" id="ARBA00021099"/>
    </source>
</evidence>
<keyword evidence="8" id="KW-1185">Reference proteome</keyword>
<dbReference type="GO" id="GO:0061651">
    <property type="term" value="F:Atg12 conjugating enzyme activity"/>
    <property type="evidence" value="ECO:0007669"/>
    <property type="project" value="TreeGrafter"/>
</dbReference>
<keyword evidence="5" id="KW-0072">Autophagy</keyword>
<dbReference type="GO" id="GO:0000422">
    <property type="term" value="P:autophagy of mitochondrion"/>
    <property type="evidence" value="ECO:0007669"/>
    <property type="project" value="TreeGrafter"/>
</dbReference>
<evidence type="ECO:0000256" key="6">
    <source>
        <dbReference type="ARBA" id="ARBA00029833"/>
    </source>
</evidence>
<evidence type="ECO:0000256" key="4">
    <source>
        <dbReference type="ARBA" id="ARBA00022786"/>
    </source>
</evidence>